<dbReference type="Gene3D" id="1.10.443.10">
    <property type="entry name" value="Intergrase catalytic core"/>
    <property type="match status" value="1"/>
</dbReference>
<evidence type="ECO:0000313" key="2">
    <source>
        <dbReference type="EMBL" id="EJK49400.1"/>
    </source>
</evidence>
<dbReference type="SUPFAM" id="SSF56349">
    <property type="entry name" value="DNA breaking-rejoining enzymes"/>
    <property type="match status" value="1"/>
</dbReference>
<keyword evidence="1" id="KW-0233">DNA recombination</keyword>
<comment type="caution">
    <text evidence="2">The sequence shown here is derived from an EMBL/GenBank/DDBJ whole genome shotgun (WGS) entry which is preliminary data.</text>
</comment>
<accession>K0R8M6</accession>
<dbReference type="InterPro" id="IPR011010">
    <property type="entry name" value="DNA_brk_join_enz"/>
</dbReference>
<gene>
    <name evidence="2" type="ORF">THAOC_31730</name>
</gene>
<sequence length="322" mass="35943">MSKEQRDDALLAFAVLVREGHIGNGRQVGVQSVEKALRHVAQKFVLDRKFDPRRSNAGQRDLDLPFKRLLKSYKDADPVPRPKLAIPVSTVKRIAEGYNMSDHHSAVGDLVTIGFFFLLRVGEYTDPYRRGRSRKRTIPLRRKDIKFWKDGNLLPHNSPLHVLESADSATICLENQKNGRKGSSVHHKATTGAFCPVKALARRVFNIFWGSNSDEARLGHVYRADGTMSKVADRDINIAIRWGALADGLLARGYTLDRVSSHSLRAAGAMALKLNGCSTETIMRLGRWTSLTYMTYIHTQIGALSEGMSELMATDIVFQNVG</sequence>
<reference evidence="2 3" key="1">
    <citation type="journal article" date="2012" name="Genome Biol.">
        <title>Genome and low-iron response of an oceanic diatom adapted to chronic iron limitation.</title>
        <authorList>
            <person name="Lommer M."/>
            <person name="Specht M."/>
            <person name="Roy A.S."/>
            <person name="Kraemer L."/>
            <person name="Andreson R."/>
            <person name="Gutowska M.A."/>
            <person name="Wolf J."/>
            <person name="Bergner S.V."/>
            <person name="Schilhabel M.B."/>
            <person name="Klostermeier U.C."/>
            <person name="Beiko R.G."/>
            <person name="Rosenstiel P."/>
            <person name="Hippler M."/>
            <person name="Laroche J."/>
        </authorList>
    </citation>
    <scope>NUCLEOTIDE SEQUENCE [LARGE SCALE GENOMIC DNA]</scope>
    <source>
        <strain evidence="2 3">CCMP1005</strain>
    </source>
</reference>
<dbReference type="Proteomes" id="UP000266841">
    <property type="component" value="Unassembled WGS sequence"/>
</dbReference>
<keyword evidence="3" id="KW-1185">Reference proteome</keyword>
<dbReference type="PANTHER" id="PTHR34605:SF4">
    <property type="entry name" value="DNA ADENINE METHYLTRANSFERASE"/>
    <property type="match status" value="1"/>
</dbReference>
<dbReference type="GO" id="GO:0015074">
    <property type="term" value="P:DNA integration"/>
    <property type="evidence" value="ECO:0007669"/>
    <property type="project" value="InterPro"/>
</dbReference>
<protein>
    <recommendedName>
        <fullName evidence="4">Tyr recombinase domain-containing protein</fullName>
    </recommendedName>
</protein>
<evidence type="ECO:0008006" key="4">
    <source>
        <dbReference type="Google" id="ProtNLM"/>
    </source>
</evidence>
<dbReference type="AlphaFoldDB" id="K0R8M6"/>
<dbReference type="EMBL" id="AGNL01044844">
    <property type="protein sequence ID" value="EJK49400.1"/>
    <property type="molecule type" value="Genomic_DNA"/>
</dbReference>
<evidence type="ECO:0000256" key="1">
    <source>
        <dbReference type="ARBA" id="ARBA00023172"/>
    </source>
</evidence>
<dbReference type="GO" id="GO:0003677">
    <property type="term" value="F:DNA binding"/>
    <property type="evidence" value="ECO:0007669"/>
    <property type="project" value="InterPro"/>
</dbReference>
<dbReference type="InterPro" id="IPR052925">
    <property type="entry name" value="Phage_Integrase-like_Recomb"/>
</dbReference>
<organism evidence="2 3">
    <name type="scientific">Thalassiosira oceanica</name>
    <name type="common">Marine diatom</name>
    <dbReference type="NCBI Taxonomy" id="159749"/>
    <lineage>
        <taxon>Eukaryota</taxon>
        <taxon>Sar</taxon>
        <taxon>Stramenopiles</taxon>
        <taxon>Ochrophyta</taxon>
        <taxon>Bacillariophyta</taxon>
        <taxon>Coscinodiscophyceae</taxon>
        <taxon>Thalassiosirophycidae</taxon>
        <taxon>Thalassiosirales</taxon>
        <taxon>Thalassiosiraceae</taxon>
        <taxon>Thalassiosira</taxon>
    </lineage>
</organism>
<dbReference type="InterPro" id="IPR013762">
    <property type="entry name" value="Integrase-like_cat_sf"/>
</dbReference>
<proteinExistence type="predicted"/>
<dbReference type="OrthoDB" id="51969at2759"/>
<dbReference type="PANTHER" id="PTHR34605">
    <property type="entry name" value="PHAGE_INTEGRASE DOMAIN-CONTAINING PROTEIN"/>
    <property type="match status" value="1"/>
</dbReference>
<dbReference type="GO" id="GO:0006310">
    <property type="term" value="P:DNA recombination"/>
    <property type="evidence" value="ECO:0007669"/>
    <property type="project" value="UniProtKB-KW"/>
</dbReference>
<name>K0R8M6_THAOC</name>
<evidence type="ECO:0000313" key="3">
    <source>
        <dbReference type="Proteomes" id="UP000266841"/>
    </source>
</evidence>